<organism evidence="3 4">
    <name type="scientific">Alistipes onderdonkii</name>
    <dbReference type="NCBI Taxonomy" id="328813"/>
    <lineage>
        <taxon>Bacteria</taxon>
        <taxon>Pseudomonadati</taxon>
        <taxon>Bacteroidota</taxon>
        <taxon>Bacteroidia</taxon>
        <taxon>Bacteroidales</taxon>
        <taxon>Rikenellaceae</taxon>
        <taxon>Alistipes</taxon>
    </lineage>
</organism>
<dbReference type="InterPro" id="IPR002347">
    <property type="entry name" value="SDR_fam"/>
</dbReference>
<evidence type="ECO:0000256" key="2">
    <source>
        <dbReference type="ARBA" id="ARBA00023002"/>
    </source>
</evidence>
<gene>
    <name evidence="3" type="ORF">F2S36_05265</name>
</gene>
<dbReference type="PRINTS" id="PR00081">
    <property type="entry name" value="GDHRDH"/>
</dbReference>
<name>A0A9P3ZKE5_9BACT</name>
<dbReference type="AlphaFoldDB" id="A0A9P3ZKE5"/>
<dbReference type="Proteomes" id="UP000323119">
    <property type="component" value="Unassembled WGS sequence"/>
</dbReference>
<protein>
    <submittedName>
        <fullName evidence="3">SDR family NAD(P)-dependent oxidoreductase</fullName>
    </submittedName>
</protein>
<evidence type="ECO:0000313" key="3">
    <source>
        <dbReference type="EMBL" id="KAA2563198.1"/>
    </source>
</evidence>
<dbReference type="RefSeq" id="WP_055211266.1">
    <property type="nucleotide sequence ID" value="NZ_DAWDXQ010000009.1"/>
</dbReference>
<dbReference type="Pfam" id="PF00106">
    <property type="entry name" value="adh_short"/>
    <property type="match status" value="1"/>
</dbReference>
<comment type="similarity">
    <text evidence="1">Belongs to the short-chain dehydrogenases/reductases (SDR) family.</text>
</comment>
<dbReference type="GO" id="GO:0016491">
    <property type="term" value="F:oxidoreductase activity"/>
    <property type="evidence" value="ECO:0007669"/>
    <property type="project" value="UniProtKB-KW"/>
</dbReference>
<dbReference type="InterPro" id="IPR036291">
    <property type="entry name" value="NAD(P)-bd_dom_sf"/>
</dbReference>
<sequence length="244" mass="27160">MKRIVIVGATSGIGLEVAKLCIREGWRVGAAGRREEALEALRATAPEQVETEPLDITRDDAPGQLARLIDKLGGMDIYLHCSGIGKRNTGLLPEIELDTLRTNGEGFVRMVTAAFGYFRANGGGHLAVISSIAGTKGLGSAPAYSATKRMQNTYIDALAQLAHMEKLGIRFTDIRPGFVATPLLAGDGHYPMLMKTEKVAARIMRVLKRRRRRVVIDRRYAVMVFFWKLIPEWLWERLNIRKNE</sequence>
<reference evidence="3 4" key="1">
    <citation type="journal article" date="2019" name="Nat. Med.">
        <title>A library of human gut bacterial isolates paired with longitudinal multiomics data enables mechanistic microbiome research.</title>
        <authorList>
            <person name="Poyet M."/>
            <person name="Groussin M."/>
            <person name="Gibbons S.M."/>
            <person name="Avila-Pacheco J."/>
            <person name="Jiang X."/>
            <person name="Kearney S.M."/>
            <person name="Perrotta A.R."/>
            <person name="Berdy B."/>
            <person name="Zhao S."/>
            <person name="Lieberman T.D."/>
            <person name="Swanson P.K."/>
            <person name="Smith M."/>
            <person name="Roesemann S."/>
            <person name="Alexander J.E."/>
            <person name="Rich S.A."/>
            <person name="Livny J."/>
            <person name="Vlamakis H."/>
            <person name="Clish C."/>
            <person name="Bullock K."/>
            <person name="Deik A."/>
            <person name="Scott J."/>
            <person name="Pierce K.A."/>
            <person name="Xavier R.J."/>
            <person name="Alm E.J."/>
        </authorList>
    </citation>
    <scope>NUCLEOTIDE SEQUENCE [LARGE SCALE GENOMIC DNA]</scope>
    <source>
        <strain evidence="3 4">BIOML-A204</strain>
    </source>
</reference>
<dbReference type="SUPFAM" id="SSF51735">
    <property type="entry name" value="NAD(P)-binding Rossmann-fold domains"/>
    <property type="match status" value="1"/>
</dbReference>
<evidence type="ECO:0000256" key="1">
    <source>
        <dbReference type="ARBA" id="ARBA00006484"/>
    </source>
</evidence>
<proteinExistence type="inferred from homology"/>
<dbReference type="GO" id="GO:0016020">
    <property type="term" value="C:membrane"/>
    <property type="evidence" value="ECO:0007669"/>
    <property type="project" value="TreeGrafter"/>
</dbReference>
<evidence type="ECO:0000313" key="4">
    <source>
        <dbReference type="Proteomes" id="UP000323119"/>
    </source>
</evidence>
<keyword evidence="2" id="KW-0560">Oxidoreductase</keyword>
<dbReference type="EMBL" id="VVUY01000003">
    <property type="protein sequence ID" value="KAA2563198.1"/>
    <property type="molecule type" value="Genomic_DNA"/>
</dbReference>
<dbReference type="Gene3D" id="3.40.50.720">
    <property type="entry name" value="NAD(P)-binding Rossmann-like Domain"/>
    <property type="match status" value="1"/>
</dbReference>
<dbReference type="PANTHER" id="PTHR44196">
    <property type="entry name" value="DEHYDROGENASE/REDUCTASE SDR FAMILY MEMBER 7B"/>
    <property type="match status" value="1"/>
</dbReference>
<accession>A0A9P3ZKE5</accession>
<dbReference type="PANTHER" id="PTHR44196:SF3">
    <property type="entry name" value="SHORT CHAIN DEHYDROGENASE FAMILY PROTEIN"/>
    <property type="match status" value="1"/>
</dbReference>
<comment type="caution">
    <text evidence="3">The sequence shown here is derived from an EMBL/GenBank/DDBJ whole genome shotgun (WGS) entry which is preliminary data.</text>
</comment>